<reference evidence="1" key="1">
    <citation type="submission" date="2019-08" db="EMBL/GenBank/DDBJ databases">
        <authorList>
            <person name="Kucharzyk K."/>
            <person name="Murdoch R.W."/>
            <person name="Higgins S."/>
            <person name="Loffler F."/>
        </authorList>
    </citation>
    <scope>NUCLEOTIDE SEQUENCE</scope>
</reference>
<name>A0A645EAJ3_9ZZZZ</name>
<organism evidence="1">
    <name type="scientific">bioreactor metagenome</name>
    <dbReference type="NCBI Taxonomy" id="1076179"/>
    <lineage>
        <taxon>unclassified sequences</taxon>
        <taxon>metagenomes</taxon>
        <taxon>ecological metagenomes</taxon>
    </lineage>
</organism>
<accession>A0A645EAJ3</accession>
<gene>
    <name evidence="1" type="ORF">SDC9_145663</name>
</gene>
<dbReference type="AlphaFoldDB" id="A0A645EAJ3"/>
<comment type="caution">
    <text evidence="1">The sequence shown here is derived from an EMBL/GenBank/DDBJ whole genome shotgun (WGS) entry which is preliminary data.</text>
</comment>
<sequence length="142" mass="15531">MHFSLQAAHNGIGVTIQKIAQVCDQLAVALLINGANAGAGTQLDVVIQAGTRVFAGDLAVTGKVREDMTQHIQGLMHCPDAGIGAKVMRAVFDHLARHRHFGERCCHVDFDVRVAFIILEADVEAWPVLLDEVHLQDERFKL</sequence>
<evidence type="ECO:0000313" key="1">
    <source>
        <dbReference type="EMBL" id="MPM98475.1"/>
    </source>
</evidence>
<dbReference type="EMBL" id="VSSQ01044637">
    <property type="protein sequence ID" value="MPM98475.1"/>
    <property type="molecule type" value="Genomic_DNA"/>
</dbReference>
<proteinExistence type="predicted"/>
<protein>
    <submittedName>
        <fullName evidence="1">Uncharacterized protein</fullName>
    </submittedName>
</protein>